<dbReference type="KEGG" id="phc:BBI08_01170"/>
<dbReference type="EMBL" id="CP016537">
    <property type="protein sequence ID" value="ANU12549.1"/>
    <property type="molecule type" value="Genomic_DNA"/>
</dbReference>
<sequence length="215" mass="24330">MLLIDTEIRKTSINRLKALSDKTVEIKKQFRDVKERVKAEISTRQEAIQEQEKVVAETYESFVLDIVSLEDFKAEQDALKELQETLQAVQDKLKSLDAVQAKKIDTEVFQEMKAVAVPARKEKDKIFAEKADAILKAKAEYLKLVADSASVLIQVEECTSVAFKKAEIDAGHQELLYTPGNTEPTFRKLTFNDTYSGGNPVITISEQEIRTVYKV</sequence>
<proteinExistence type="predicted"/>
<feature type="coiled-coil region" evidence="1">
    <location>
        <begin position="69"/>
        <end position="99"/>
    </location>
</feature>
<keyword evidence="1" id="KW-0175">Coiled coil</keyword>
<evidence type="ECO:0000313" key="2">
    <source>
        <dbReference type="EMBL" id="ANU12549.1"/>
    </source>
</evidence>
<name>A0A1C7DLT6_9BACL</name>
<protein>
    <submittedName>
        <fullName evidence="2">Uncharacterized protein</fullName>
    </submittedName>
</protein>
<dbReference type="RefSeq" id="WP_008496085.1">
    <property type="nucleotide sequence ID" value="NZ_CP016537.2"/>
</dbReference>
<reference evidence="3" key="2">
    <citation type="submission" date="2016-10" db="EMBL/GenBank/DDBJ databases">
        <authorList>
            <person name="See-Too W.S."/>
        </authorList>
    </citation>
    <scope>NUCLEOTIDE SEQUENCE [LARGE SCALE GENOMIC DNA]</scope>
    <source>
        <strain evidence="3">DSM 24743</strain>
    </source>
</reference>
<gene>
    <name evidence="2" type="ORF">BBI08_01170</name>
</gene>
<dbReference type="AlphaFoldDB" id="A0A1C7DLT6"/>
<evidence type="ECO:0000256" key="1">
    <source>
        <dbReference type="SAM" id="Coils"/>
    </source>
</evidence>
<organism evidence="2 3">
    <name type="scientific">Planococcus halocryophilus</name>
    <dbReference type="NCBI Taxonomy" id="1215089"/>
    <lineage>
        <taxon>Bacteria</taxon>
        <taxon>Bacillati</taxon>
        <taxon>Bacillota</taxon>
        <taxon>Bacilli</taxon>
        <taxon>Bacillales</taxon>
        <taxon>Caryophanaceae</taxon>
        <taxon>Planococcus</taxon>
    </lineage>
</organism>
<reference evidence="3" key="1">
    <citation type="submission" date="2016-07" db="EMBL/GenBank/DDBJ databases">
        <authorList>
            <person name="See-Too W.S."/>
        </authorList>
    </citation>
    <scope>NUCLEOTIDE SEQUENCE [LARGE SCALE GENOMIC DNA]</scope>
    <source>
        <strain evidence="3">DSM 24743</strain>
    </source>
</reference>
<accession>A0A1C7DLT6</accession>
<dbReference type="STRING" id="1215089.BBI08_01170"/>
<dbReference type="Proteomes" id="UP000092687">
    <property type="component" value="Chromosome"/>
</dbReference>
<keyword evidence="3" id="KW-1185">Reference proteome</keyword>
<evidence type="ECO:0000313" key="3">
    <source>
        <dbReference type="Proteomes" id="UP000092687"/>
    </source>
</evidence>